<dbReference type="Proteomes" id="UP000076962">
    <property type="component" value="Unassembled WGS sequence"/>
</dbReference>
<dbReference type="InterPro" id="IPR052039">
    <property type="entry name" value="Caspase-related_regulators"/>
</dbReference>
<evidence type="ECO:0000313" key="2">
    <source>
        <dbReference type="EMBL" id="OAD21152.1"/>
    </source>
</evidence>
<protein>
    <submittedName>
        <fullName evidence="2">Peptidase C14 caspase catalytic subunit p20</fullName>
    </submittedName>
</protein>
<organism evidence="2 3">
    <name type="scientific">Candidatus Thiomargarita nelsonii</name>
    <dbReference type="NCBI Taxonomy" id="1003181"/>
    <lineage>
        <taxon>Bacteria</taxon>
        <taxon>Pseudomonadati</taxon>
        <taxon>Pseudomonadota</taxon>
        <taxon>Gammaproteobacteria</taxon>
        <taxon>Thiotrichales</taxon>
        <taxon>Thiotrichaceae</taxon>
        <taxon>Thiomargarita</taxon>
    </lineage>
</organism>
<name>A0A176RZC4_9GAMM</name>
<dbReference type="EMBL" id="LUTY01001831">
    <property type="protein sequence ID" value="OAD21152.1"/>
    <property type="molecule type" value="Genomic_DNA"/>
</dbReference>
<reference evidence="2 3" key="1">
    <citation type="submission" date="2016-05" db="EMBL/GenBank/DDBJ databases">
        <title>Single-cell genome of chain-forming Candidatus Thiomargarita nelsonii and comparison to other large sulfur-oxidizing bacteria.</title>
        <authorList>
            <person name="Winkel M."/>
            <person name="Salman V."/>
            <person name="Woyke T."/>
            <person name="Schulz-Vogt H."/>
            <person name="Richter M."/>
            <person name="Flood B."/>
            <person name="Bailey J."/>
            <person name="Amann R."/>
            <person name="Mussmann M."/>
        </authorList>
    </citation>
    <scope>NUCLEOTIDE SEQUENCE [LARGE SCALE GENOMIC DNA]</scope>
    <source>
        <strain evidence="2 3">THI036</strain>
    </source>
</reference>
<proteinExistence type="predicted"/>
<dbReference type="InterPro" id="IPR029030">
    <property type="entry name" value="Caspase-like_dom_sf"/>
</dbReference>
<gene>
    <name evidence="2" type="ORF">THIOM_003085</name>
</gene>
<dbReference type="Gene3D" id="3.40.50.1460">
    <property type="match status" value="1"/>
</dbReference>
<dbReference type="AlphaFoldDB" id="A0A176RZC4"/>
<accession>A0A176RZC4</accession>
<dbReference type="GO" id="GO:0006508">
    <property type="term" value="P:proteolysis"/>
    <property type="evidence" value="ECO:0007669"/>
    <property type="project" value="InterPro"/>
</dbReference>
<dbReference type="InterPro" id="IPR011600">
    <property type="entry name" value="Pept_C14_caspase"/>
</dbReference>
<sequence>MDGPTGTFIAYATAAGEVADDGKGRNSPFTKNLLWALETIPHLMVGELFKKVAQKMIEEQVSGEKSQIPWRHSSIIGDFCFAACPGVDVSQQLRECKKHFQANRLTTGKGGTAFVCYRDVLTKDPNNVEAKAGLKEIEDRYVAWINRALKRGQRYKAKRYLPRLCKVNPKSPNLTEIKAQLGTSCPQLTRTATIG</sequence>
<comment type="caution">
    <text evidence="2">The sequence shown here is derived from an EMBL/GenBank/DDBJ whole genome shotgun (WGS) entry which is preliminary data.</text>
</comment>
<dbReference type="GO" id="GO:0004197">
    <property type="term" value="F:cysteine-type endopeptidase activity"/>
    <property type="evidence" value="ECO:0007669"/>
    <property type="project" value="InterPro"/>
</dbReference>
<feature type="domain" description="Peptidase C14 caspase" evidence="1">
    <location>
        <begin position="7"/>
        <end position="77"/>
    </location>
</feature>
<evidence type="ECO:0000259" key="1">
    <source>
        <dbReference type="Pfam" id="PF00656"/>
    </source>
</evidence>
<dbReference type="SUPFAM" id="SSF52129">
    <property type="entry name" value="Caspase-like"/>
    <property type="match status" value="1"/>
</dbReference>
<dbReference type="Pfam" id="PF00656">
    <property type="entry name" value="Peptidase_C14"/>
    <property type="match status" value="1"/>
</dbReference>
<dbReference type="PANTHER" id="PTHR22576">
    <property type="entry name" value="MUCOSA ASSOCIATED LYMPHOID TISSUE LYMPHOMA TRANSLOCATION PROTEIN 1/PARACASPASE"/>
    <property type="match status" value="1"/>
</dbReference>
<evidence type="ECO:0000313" key="3">
    <source>
        <dbReference type="Proteomes" id="UP000076962"/>
    </source>
</evidence>
<keyword evidence="3" id="KW-1185">Reference proteome</keyword>
<dbReference type="PANTHER" id="PTHR22576:SF37">
    <property type="entry name" value="MUCOSA-ASSOCIATED LYMPHOID TISSUE LYMPHOMA TRANSLOCATION PROTEIN 1"/>
    <property type="match status" value="1"/>
</dbReference>